<keyword evidence="2" id="KW-1185">Reference proteome</keyword>
<evidence type="ECO:0008006" key="3">
    <source>
        <dbReference type="Google" id="ProtNLM"/>
    </source>
</evidence>
<dbReference type="RefSeq" id="WP_094799234.1">
    <property type="nucleotide sequence ID" value="NZ_NEVP01000004.1"/>
</dbReference>
<evidence type="ECO:0000313" key="1">
    <source>
        <dbReference type="EMBL" id="OZI53727.1"/>
    </source>
</evidence>
<dbReference type="OrthoDB" id="5704732at2"/>
<reference evidence="1 2" key="1">
    <citation type="submission" date="2017-05" db="EMBL/GenBank/DDBJ databases">
        <title>Complete and WGS of Bordetella genogroups.</title>
        <authorList>
            <person name="Spilker T."/>
            <person name="LiPuma J."/>
        </authorList>
    </citation>
    <scope>NUCLEOTIDE SEQUENCE [LARGE SCALE GENOMIC DNA]</scope>
    <source>
        <strain evidence="1 2">AU10456</strain>
    </source>
</reference>
<organism evidence="1 2">
    <name type="scientific">Bordetella genomosp. 5</name>
    <dbReference type="NCBI Taxonomy" id="1395608"/>
    <lineage>
        <taxon>Bacteria</taxon>
        <taxon>Pseudomonadati</taxon>
        <taxon>Pseudomonadota</taxon>
        <taxon>Betaproteobacteria</taxon>
        <taxon>Burkholderiales</taxon>
        <taxon>Alcaligenaceae</taxon>
        <taxon>Bordetella</taxon>
    </lineage>
</organism>
<proteinExistence type="predicted"/>
<dbReference type="AlphaFoldDB" id="A0A261TWT9"/>
<gene>
    <name evidence="1" type="ORF">CAL25_07115</name>
</gene>
<dbReference type="Gene3D" id="1.25.40.10">
    <property type="entry name" value="Tetratricopeptide repeat domain"/>
    <property type="match status" value="1"/>
</dbReference>
<accession>A0A261TWT9</accession>
<evidence type="ECO:0000313" key="2">
    <source>
        <dbReference type="Proteomes" id="UP000216913"/>
    </source>
</evidence>
<sequence>MTTPATFQMNKALLLLDRGPVPCAQAALRRAIDMARADGPAAVLVQAQVVLGECLIDAGEREEARRLLESALAVELGDRAELLAYELERARGLLAGLTGAVPRP</sequence>
<dbReference type="SUPFAM" id="SSF48452">
    <property type="entry name" value="TPR-like"/>
    <property type="match status" value="1"/>
</dbReference>
<dbReference type="EMBL" id="NEVP01000004">
    <property type="protein sequence ID" value="OZI53727.1"/>
    <property type="molecule type" value="Genomic_DNA"/>
</dbReference>
<comment type="caution">
    <text evidence="1">The sequence shown here is derived from an EMBL/GenBank/DDBJ whole genome shotgun (WGS) entry which is preliminary data.</text>
</comment>
<dbReference type="InterPro" id="IPR011990">
    <property type="entry name" value="TPR-like_helical_dom_sf"/>
</dbReference>
<dbReference type="Proteomes" id="UP000216913">
    <property type="component" value="Unassembled WGS sequence"/>
</dbReference>
<name>A0A261TWT9_9BORD</name>
<protein>
    <recommendedName>
        <fullName evidence="3">Tetratricopeptide repeat protein</fullName>
    </recommendedName>
</protein>